<name>A0A2N3V8C3_9NOCA</name>
<dbReference type="InterPro" id="IPR036894">
    <property type="entry name" value="YbaB-like_sf"/>
</dbReference>
<dbReference type="AlphaFoldDB" id="A0A2N3V8C3"/>
<dbReference type="GeneID" id="97470784"/>
<accession>A0A2N3V8C3</accession>
<dbReference type="Proteomes" id="UP000233766">
    <property type="component" value="Unassembled WGS sequence"/>
</dbReference>
<sequence length="98" mass="10276">MVETMDELIAKVQGQLYRLQDLAEATNGIRAQEVSPDGAVTATVDGAGALVGLEFSAAIAKLSPADFERVLVQTAQAAAHRAFGERAELVTAYNRAGT</sequence>
<evidence type="ECO:0000313" key="1">
    <source>
        <dbReference type="EMBL" id="PKV77835.1"/>
    </source>
</evidence>
<dbReference type="GO" id="GO:0003677">
    <property type="term" value="F:DNA binding"/>
    <property type="evidence" value="ECO:0007669"/>
    <property type="project" value="UniProtKB-KW"/>
</dbReference>
<dbReference type="Gene3D" id="3.30.1310.10">
    <property type="entry name" value="Nucleoid-associated protein YbaB-like domain"/>
    <property type="match status" value="1"/>
</dbReference>
<comment type="caution">
    <text evidence="1">The sequence shown here is derived from an EMBL/GenBank/DDBJ whole genome shotgun (WGS) entry which is preliminary data.</text>
</comment>
<dbReference type="EMBL" id="PJMW01000002">
    <property type="protein sequence ID" value="PKV77835.1"/>
    <property type="molecule type" value="Genomic_DNA"/>
</dbReference>
<organism evidence="1 2">
    <name type="scientific">Nocardia fluminea</name>
    <dbReference type="NCBI Taxonomy" id="134984"/>
    <lineage>
        <taxon>Bacteria</taxon>
        <taxon>Bacillati</taxon>
        <taxon>Actinomycetota</taxon>
        <taxon>Actinomycetes</taxon>
        <taxon>Mycobacteriales</taxon>
        <taxon>Nocardiaceae</taxon>
        <taxon>Nocardia</taxon>
    </lineage>
</organism>
<proteinExistence type="predicted"/>
<dbReference type="OrthoDB" id="4484388at2"/>
<evidence type="ECO:0000313" key="2">
    <source>
        <dbReference type="Proteomes" id="UP000233766"/>
    </source>
</evidence>
<dbReference type="SUPFAM" id="SSF82607">
    <property type="entry name" value="YbaB-like"/>
    <property type="match status" value="1"/>
</dbReference>
<keyword evidence="2" id="KW-1185">Reference proteome</keyword>
<dbReference type="InterPro" id="IPR004401">
    <property type="entry name" value="YbaB/EbfC"/>
</dbReference>
<dbReference type="Pfam" id="PF02575">
    <property type="entry name" value="YbaB_DNA_bd"/>
    <property type="match status" value="1"/>
</dbReference>
<gene>
    <name evidence="1" type="ORF">ATK86_2188</name>
</gene>
<reference evidence="1 2" key="1">
    <citation type="submission" date="2017-12" db="EMBL/GenBank/DDBJ databases">
        <title>Sequencing the genomes of 1000 Actinobacteria strains.</title>
        <authorList>
            <person name="Klenk H.-P."/>
        </authorList>
    </citation>
    <scope>NUCLEOTIDE SEQUENCE [LARGE SCALE GENOMIC DNA]</scope>
    <source>
        <strain evidence="1 2">DSM 44489</strain>
    </source>
</reference>
<dbReference type="RefSeq" id="WP_101464405.1">
    <property type="nucleotide sequence ID" value="NZ_JBEZZV010000005.1"/>
</dbReference>
<protein>
    <submittedName>
        <fullName evidence="1">YbaB/EbfC DNA-binding family protein</fullName>
    </submittedName>
</protein>
<keyword evidence="1" id="KW-0238">DNA-binding</keyword>